<evidence type="ECO:0000313" key="2">
    <source>
        <dbReference type="Proteomes" id="UP000215788"/>
    </source>
</evidence>
<protein>
    <recommendedName>
        <fullName evidence="3">Immunity protein 50</fullName>
    </recommendedName>
</protein>
<dbReference type="EMBL" id="NQKI01000035">
    <property type="protein sequence ID" value="OZY57992.1"/>
    <property type="molecule type" value="Genomic_DNA"/>
</dbReference>
<evidence type="ECO:0000313" key="1">
    <source>
        <dbReference type="EMBL" id="OZY57992.1"/>
    </source>
</evidence>
<name>A0A266N7K1_9PSED</name>
<dbReference type="AlphaFoldDB" id="A0A266N7K1"/>
<reference evidence="1 2" key="1">
    <citation type="submission" date="2017-08" db="EMBL/GenBank/DDBJ databases">
        <title>Genomic and metabolic characterisation of spoilage-associated Pseudomonas species.</title>
        <authorList>
            <person name="Stanborough T."/>
            <person name="Fegan N."/>
            <person name="Powell S.M."/>
            <person name="Singh T."/>
            <person name="Tamplin M.L."/>
            <person name="Chandry P.S."/>
        </authorList>
    </citation>
    <scope>NUCLEOTIDE SEQUENCE [LARGE SCALE GENOMIC DNA]</scope>
    <source>
        <strain evidence="1 2">L1802</strain>
    </source>
</reference>
<dbReference type="Pfam" id="PF15594">
    <property type="entry name" value="Imm50"/>
    <property type="match status" value="1"/>
</dbReference>
<proteinExistence type="predicted"/>
<comment type="caution">
    <text evidence="1">The sequence shown here is derived from an EMBL/GenBank/DDBJ whole genome shotgun (WGS) entry which is preliminary data.</text>
</comment>
<sequence>MILIKDYLGGSEFLNSLYGESLSFDGVDLQEVGFGWDGPIARLRFSMKNFPLAPPRKWEGLNAVLVELSIFPLSEVSLNKFGRGNKCNLEIEFVAEDGFFRIDITGDSEASFRALTVNVDKVSAYLRE</sequence>
<dbReference type="InterPro" id="IPR028957">
    <property type="entry name" value="Imm50"/>
</dbReference>
<dbReference type="RefSeq" id="WP_094994706.1">
    <property type="nucleotide sequence ID" value="NZ_NQKI01000035.1"/>
</dbReference>
<accession>A0A266N7K1</accession>
<organism evidence="1 2">
    <name type="scientific">Pseudomonas lundensis</name>
    <dbReference type="NCBI Taxonomy" id="86185"/>
    <lineage>
        <taxon>Bacteria</taxon>
        <taxon>Pseudomonadati</taxon>
        <taxon>Pseudomonadota</taxon>
        <taxon>Gammaproteobacteria</taxon>
        <taxon>Pseudomonadales</taxon>
        <taxon>Pseudomonadaceae</taxon>
        <taxon>Pseudomonas</taxon>
    </lineage>
</organism>
<dbReference type="Proteomes" id="UP000215788">
    <property type="component" value="Unassembled WGS sequence"/>
</dbReference>
<gene>
    <name evidence="1" type="ORF">CJF39_18265</name>
</gene>
<evidence type="ECO:0008006" key="3">
    <source>
        <dbReference type="Google" id="ProtNLM"/>
    </source>
</evidence>